<organism evidence="1 2">
    <name type="scientific">Castilleja foliolosa</name>
    <dbReference type="NCBI Taxonomy" id="1961234"/>
    <lineage>
        <taxon>Eukaryota</taxon>
        <taxon>Viridiplantae</taxon>
        <taxon>Streptophyta</taxon>
        <taxon>Embryophyta</taxon>
        <taxon>Tracheophyta</taxon>
        <taxon>Spermatophyta</taxon>
        <taxon>Magnoliopsida</taxon>
        <taxon>eudicotyledons</taxon>
        <taxon>Gunneridae</taxon>
        <taxon>Pentapetalae</taxon>
        <taxon>asterids</taxon>
        <taxon>lamiids</taxon>
        <taxon>Lamiales</taxon>
        <taxon>Orobanchaceae</taxon>
        <taxon>Pedicularideae</taxon>
        <taxon>Castillejinae</taxon>
        <taxon>Castilleja</taxon>
    </lineage>
</organism>
<keyword evidence="2" id="KW-1185">Reference proteome</keyword>
<dbReference type="AlphaFoldDB" id="A0ABD3BK99"/>
<comment type="caution">
    <text evidence="1">The sequence shown here is derived from an EMBL/GenBank/DDBJ whole genome shotgun (WGS) entry which is preliminary data.</text>
</comment>
<evidence type="ECO:0000313" key="1">
    <source>
        <dbReference type="EMBL" id="KAL3617840.1"/>
    </source>
</evidence>
<gene>
    <name evidence="1" type="ORF">CASFOL_038161</name>
</gene>
<dbReference type="Proteomes" id="UP001632038">
    <property type="component" value="Unassembled WGS sequence"/>
</dbReference>
<proteinExistence type="predicted"/>
<protein>
    <submittedName>
        <fullName evidence="1">Uncharacterized protein</fullName>
    </submittedName>
</protein>
<name>A0ABD3BK99_9LAMI</name>
<reference evidence="2" key="1">
    <citation type="journal article" date="2024" name="IScience">
        <title>Strigolactones Initiate the Formation of Haustorium-like Structures in Castilleja.</title>
        <authorList>
            <person name="Buerger M."/>
            <person name="Peterson D."/>
            <person name="Chory J."/>
        </authorList>
    </citation>
    <scope>NUCLEOTIDE SEQUENCE [LARGE SCALE GENOMIC DNA]</scope>
</reference>
<evidence type="ECO:0000313" key="2">
    <source>
        <dbReference type="Proteomes" id="UP001632038"/>
    </source>
</evidence>
<accession>A0ABD3BK99</accession>
<sequence>METTPVVIEGAIRGPGMQSILLDERGGGQKSNFPQLQLCLFLALSYPIKLVSHLFLLSVTQKALSGWIL</sequence>
<dbReference type="EMBL" id="JAVIJP010000081">
    <property type="protein sequence ID" value="KAL3617840.1"/>
    <property type="molecule type" value="Genomic_DNA"/>
</dbReference>